<feature type="region of interest" description="Disordered" evidence="1">
    <location>
        <begin position="1"/>
        <end position="34"/>
    </location>
</feature>
<reference evidence="2" key="1">
    <citation type="submission" date="2018-10" db="EMBL/GenBank/DDBJ databases">
        <title>Population genomic analysis revealed the cold adaptation of white poplar.</title>
        <authorList>
            <person name="Liu Y.-J."/>
        </authorList>
    </citation>
    <scope>NUCLEOTIDE SEQUENCE [LARGE SCALE GENOMIC DNA]</scope>
    <source>
        <strain evidence="2">PAL-ZL1</strain>
    </source>
</reference>
<accession>A0A4V6A821</accession>
<comment type="caution">
    <text evidence="2">The sequence shown here is derived from an EMBL/GenBank/DDBJ whole genome shotgun (WGS) entry which is preliminary data.</text>
</comment>
<dbReference type="PANTHER" id="PTHR48248:SF5">
    <property type="entry name" value="UVR DOMAIN-CONTAINING PROTEIN"/>
    <property type="match status" value="1"/>
</dbReference>
<evidence type="ECO:0000256" key="1">
    <source>
        <dbReference type="SAM" id="MobiDB-lite"/>
    </source>
</evidence>
<organism evidence="2">
    <name type="scientific">Populus alba</name>
    <name type="common">White poplar</name>
    <dbReference type="NCBI Taxonomy" id="43335"/>
    <lineage>
        <taxon>Eukaryota</taxon>
        <taxon>Viridiplantae</taxon>
        <taxon>Streptophyta</taxon>
        <taxon>Embryophyta</taxon>
        <taxon>Tracheophyta</taxon>
        <taxon>Spermatophyta</taxon>
        <taxon>Magnoliopsida</taxon>
        <taxon>eudicotyledons</taxon>
        <taxon>Gunneridae</taxon>
        <taxon>Pentapetalae</taxon>
        <taxon>rosids</taxon>
        <taxon>fabids</taxon>
        <taxon>Malpighiales</taxon>
        <taxon>Salicaceae</taxon>
        <taxon>Saliceae</taxon>
        <taxon>Populus</taxon>
    </lineage>
</organism>
<dbReference type="PANTHER" id="PTHR48248">
    <property type="entry name" value="UVR DOMAIN-CONTAINING PROTEIN"/>
    <property type="match status" value="1"/>
</dbReference>
<dbReference type="EMBL" id="RCHU01000575">
    <property type="protein sequence ID" value="TKS01246.1"/>
    <property type="molecule type" value="Genomic_DNA"/>
</dbReference>
<feature type="compositionally biased region" description="Basic residues" evidence="1">
    <location>
        <begin position="20"/>
        <end position="32"/>
    </location>
</feature>
<dbReference type="AlphaFoldDB" id="A0A4V6A821"/>
<sequence length="171" mass="19418">MEFQTTTGKRACRSIESRFQKRKGSGKTKSSMKRLEAEMAEIGEQQKRVKKGQMEIRERFKEMEFECDQLKKETFLISKQAARNQQRLNLMFKIVKAREENNLSEADKLTQSLRGTGFGAVMATGLTAAIAAVEKEVIRFVAATTAEEEELDDDDEFWVSVVGLLLLGLML</sequence>
<name>A0A4V6A821_POPAL</name>
<protein>
    <submittedName>
        <fullName evidence="2">Uncharacterized protein</fullName>
    </submittedName>
</protein>
<proteinExistence type="predicted"/>
<gene>
    <name evidence="2" type="ORF">D5086_0000177290</name>
</gene>
<evidence type="ECO:0000313" key="2">
    <source>
        <dbReference type="EMBL" id="TKS01246.1"/>
    </source>
</evidence>